<organism evidence="1 2">
    <name type="scientific">Aspergillus eucalypticola (strain CBS 122712 / IBT 29274)</name>
    <dbReference type="NCBI Taxonomy" id="1448314"/>
    <lineage>
        <taxon>Eukaryota</taxon>
        <taxon>Fungi</taxon>
        <taxon>Dikarya</taxon>
        <taxon>Ascomycota</taxon>
        <taxon>Pezizomycotina</taxon>
        <taxon>Eurotiomycetes</taxon>
        <taxon>Eurotiomycetidae</taxon>
        <taxon>Eurotiales</taxon>
        <taxon>Aspergillaceae</taxon>
        <taxon>Aspergillus</taxon>
        <taxon>Aspergillus subgen. Circumdati</taxon>
    </lineage>
</organism>
<dbReference type="GeneID" id="37048628"/>
<dbReference type="AlphaFoldDB" id="A0A317W4F1"/>
<dbReference type="EMBL" id="MSFU01000005">
    <property type="protein sequence ID" value="PWY80172.1"/>
    <property type="molecule type" value="Genomic_DNA"/>
</dbReference>
<sequence length="115" mass="12721">MCLAELFPSTGRLPGLGKKHGDHAISYCSIASFQLRQMSTRVGFVLVFSFLDFSRRFIFLTLHGSPDTRYWPACQAPGTPWEASDPSLFVPGRAEPISHTPAAAADRLAECHRLQ</sequence>
<name>A0A317W4F1_ASPEC</name>
<evidence type="ECO:0000313" key="2">
    <source>
        <dbReference type="Proteomes" id="UP000246171"/>
    </source>
</evidence>
<gene>
    <name evidence="1" type="ORF">BO83DRAFT_204794</name>
</gene>
<dbReference type="RefSeq" id="XP_025391319.1">
    <property type="nucleotide sequence ID" value="XM_025526666.1"/>
</dbReference>
<protein>
    <submittedName>
        <fullName evidence="1">Uncharacterized protein</fullName>
    </submittedName>
</protein>
<reference evidence="1" key="1">
    <citation type="submission" date="2016-12" db="EMBL/GenBank/DDBJ databases">
        <title>The genomes of Aspergillus section Nigri reveals drivers in fungal speciation.</title>
        <authorList>
            <consortium name="DOE Joint Genome Institute"/>
            <person name="Vesth T.C."/>
            <person name="Nybo J."/>
            <person name="Theobald S."/>
            <person name="Brandl J."/>
            <person name="Frisvad J.C."/>
            <person name="Nielsen K.F."/>
            <person name="Lyhne E.K."/>
            <person name="Kogle M.E."/>
            <person name="Kuo A."/>
            <person name="Riley R."/>
            <person name="Clum A."/>
            <person name="Nolan M."/>
            <person name="Lipzen A."/>
            <person name="Salamov A."/>
            <person name="Henrissat B."/>
            <person name="Wiebenga A."/>
            <person name="De vries R.P."/>
            <person name="Grigoriev I.V."/>
            <person name="Mortensen U.H."/>
            <person name="Andersen M.R."/>
            <person name="Baker S.E."/>
        </authorList>
    </citation>
    <scope>NUCLEOTIDE SEQUENCE</scope>
    <source>
        <strain evidence="1">CBS 122712</strain>
    </source>
</reference>
<accession>A0A317W4F1</accession>
<dbReference type="VEuPathDB" id="FungiDB:BO83DRAFT_204794"/>
<proteinExistence type="predicted"/>
<keyword evidence="2" id="KW-1185">Reference proteome</keyword>
<dbReference type="OrthoDB" id="10518102at2759"/>
<evidence type="ECO:0000313" key="1">
    <source>
        <dbReference type="EMBL" id="PWY80172.1"/>
    </source>
</evidence>
<comment type="caution">
    <text evidence="1">The sequence shown here is derived from an EMBL/GenBank/DDBJ whole genome shotgun (WGS) entry which is preliminary data.</text>
</comment>
<dbReference type="Proteomes" id="UP000246171">
    <property type="component" value="Unassembled WGS sequence"/>
</dbReference>